<evidence type="ECO:0000259" key="2">
    <source>
        <dbReference type="PROSITE" id="PS50126"/>
    </source>
</evidence>
<reference evidence="4" key="1">
    <citation type="journal article" date="2019" name="Int. J. Syst. Evol. Microbiol.">
        <title>The Global Catalogue of Microorganisms (GCM) 10K type strain sequencing project: providing services to taxonomists for standard genome sequencing and annotation.</title>
        <authorList>
            <consortium name="The Broad Institute Genomics Platform"/>
            <consortium name="The Broad Institute Genome Sequencing Center for Infectious Disease"/>
            <person name="Wu L."/>
            <person name="Ma J."/>
        </authorList>
    </citation>
    <scope>NUCLEOTIDE SEQUENCE [LARGE SCALE GENOMIC DNA]</scope>
    <source>
        <strain evidence="4">KCTC 33792</strain>
    </source>
</reference>
<keyword evidence="4" id="KW-1185">Reference proteome</keyword>
<organism evidence="3 4">
    <name type="scientific">Salibacterium lacus</name>
    <dbReference type="NCBI Taxonomy" id="1898109"/>
    <lineage>
        <taxon>Bacteria</taxon>
        <taxon>Bacillati</taxon>
        <taxon>Bacillota</taxon>
        <taxon>Bacilli</taxon>
        <taxon>Bacillales</taxon>
        <taxon>Bacillaceae</taxon>
    </lineage>
</organism>
<dbReference type="Pfam" id="PF21543">
    <property type="entry name" value="CvfB_2nd"/>
    <property type="match status" value="1"/>
</dbReference>
<comment type="caution">
    <text evidence="3">The sequence shown here is derived from an EMBL/GenBank/DDBJ whole genome shotgun (WGS) entry which is preliminary data.</text>
</comment>
<dbReference type="InterPro" id="IPR039566">
    <property type="entry name" value="CvfB_S1_st"/>
</dbReference>
<dbReference type="SMART" id="SM00316">
    <property type="entry name" value="S1"/>
    <property type="match status" value="1"/>
</dbReference>
<comment type="similarity">
    <text evidence="1">Belongs to the CvfB family.</text>
</comment>
<dbReference type="PANTHER" id="PTHR37296">
    <property type="entry name" value="CONSERVED VIRULENCE FACTOR B"/>
    <property type="match status" value="1"/>
</dbReference>
<dbReference type="PANTHER" id="PTHR37296:SF1">
    <property type="entry name" value="CONSERVED VIRULENCE FACTOR B"/>
    <property type="match status" value="1"/>
</dbReference>
<dbReference type="Proteomes" id="UP001597520">
    <property type="component" value="Unassembled WGS sequence"/>
</dbReference>
<dbReference type="InterPro" id="IPR048587">
    <property type="entry name" value="CvfB_S1_3rd"/>
</dbReference>
<dbReference type="RefSeq" id="WP_380711826.1">
    <property type="nucleotide sequence ID" value="NZ_JBHUML010000002.1"/>
</dbReference>
<dbReference type="InterPro" id="IPR014464">
    <property type="entry name" value="CvfB_fam"/>
</dbReference>
<dbReference type="InterPro" id="IPR048588">
    <property type="entry name" value="CvfB_S1_2nd"/>
</dbReference>
<dbReference type="InterPro" id="IPR012340">
    <property type="entry name" value="NA-bd_OB-fold"/>
</dbReference>
<evidence type="ECO:0000256" key="1">
    <source>
        <dbReference type="PIRNR" id="PIRNR012524"/>
    </source>
</evidence>
<proteinExistence type="inferred from homology"/>
<dbReference type="Pfam" id="PF13509">
    <property type="entry name" value="S1_2"/>
    <property type="match status" value="1"/>
</dbReference>
<sequence>MKHGIIATAYVSRKQQNGYLVEVEGAALELPAAQAVRSLSAGEHTDIFIYTDKKGQPAATMHLPEVTANTYGWAAAAEVVPELGVFVDLNLPHDILVPKDDLPFMKNVWPEAGDHLYVILSTDKQGRLLARTAGEETMLETAAPAPESLINHNLTGWVYRAGKAGSFIRTENGHRAFLHPTQRMKEPRMGERVEVRVVDVKEDGTINVSMFPAAAESMDKDAHAIMLHLSRNRGEIPFSDKSSPEDIQNTFQISKAAFKRAVGQLLKQGLIEQTDQGTIRTKE</sequence>
<dbReference type="Pfam" id="PF17783">
    <property type="entry name" value="WHD_CvfB"/>
    <property type="match status" value="1"/>
</dbReference>
<evidence type="ECO:0000313" key="4">
    <source>
        <dbReference type="Proteomes" id="UP001597520"/>
    </source>
</evidence>
<dbReference type="InterPro" id="IPR036388">
    <property type="entry name" value="WH-like_DNA-bd_sf"/>
</dbReference>
<dbReference type="InterPro" id="IPR040764">
    <property type="entry name" value="CvfB_WH"/>
</dbReference>
<evidence type="ECO:0000313" key="3">
    <source>
        <dbReference type="EMBL" id="MFD2704552.1"/>
    </source>
</evidence>
<dbReference type="PIRSF" id="PIRSF012524">
    <property type="entry name" value="YitL_S1"/>
    <property type="match status" value="1"/>
</dbReference>
<accession>A0ABW5SZN2</accession>
<dbReference type="EMBL" id="JBHUML010000002">
    <property type="protein sequence ID" value="MFD2704552.1"/>
    <property type="molecule type" value="Genomic_DNA"/>
</dbReference>
<protein>
    <submittedName>
        <fullName evidence="3">S1 RNA-binding domain-containing protein</fullName>
    </submittedName>
</protein>
<dbReference type="Gene3D" id="2.40.50.140">
    <property type="entry name" value="Nucleic acid-binding proteins"/>
    <property type="match status" value="2"/>
</dbReference>
<dbReference type="InterPro" id="IPR003029">
    <property type="entry name" value="S1_domain"/>
</dbReference>
<dbReference type="Pfam" id="PF21191">
    <property type="entry name" value="CvfB_1st"/>
    <property type="match status" value="1"/>
</dbReference>
<feature type="domain" description="S1 motif" evidence="2">
    <location>
        <begin position="151"/>
        <end position="211"/>
    </location>
</feature>
<gene>
    <name evidence="3" type="ORF">ACFSUB_03665</name>
</gene>
<dbReference type="PROSITE" id="PS50126">
    <property type="entry name" value="S1"/>
    <property type="match status" value="1"/>
</dbReference>
<dbReference type="Gene3D" id="1.10.10.10">
    <property type="entry name" value="Winged helix-like DNA-binding domain superfamily/Winged helix DNA-binding domain"/>
    <property type="match status" value="1"/>
</dbReference>
<dbReference type="SUPFAM" id="SSF50249">
    <property type="entry name" value="Nucleic acid-binding proteins"/>
    <property type="match status" value="1"/>
</dbReference>
<name>A0ABW5SZN2_9BACI</name>